<dbReference type="InterPro" id="IPR015631">
    <property type="entry name" value="CD2/SLAM_rcpt"/>
</dbReference>
<sequence>GADLTVFKAGLWTAVFLFVLQLTHISAKNIPTYFRPGGTLSLSPTAVPDPVRSVLWTHNGNLVAEWIKDEIELQYYGVFRNRTELNTTTGQLRITQTTEADNGEFSVELNNVIQADRYEARMIQEVPDPYVWVRPNKDLYVLYCDPVPGQEAALQAAEPVSYWWKIGTADWAEFGNKLEVNDNETTRRAETFTCKMVNPVSEKTSQPQKKKSCCRQINVTINCQTLFILLQQQKHLNSVH</sequence>
<reference evidence="6" key="2">
    <citation type="submission" date="2025-08" db="UniProtKB">
        <authorList>
            <consortium name="Ensembl"/>
        </authorList>
    </citation>
    <scope>IDENTIFICATION</scope>
</reference>
<organism evidence="6 7">
    <name type="scientific">Sphaeramia orbicularis</name>
    <name type="common">orbiculate cardinalfish</name>
    <dbReference type="NCBI Taxonomy" id="375764"/>
    <lineage>
        <taxon>Eukaryota</taxon>
        <taxon>Metazoa</taxon>
        <taxon>Chordata</taxon>
        <taxon>Craniata</taxon>
        <taxon>Vertebrata</taxon>
        <taxon>Euteleostomi</taxon>
        <taxon>Actinopterygii</taxon>
        <taxon>Neopterygii</taxon>
        <taxon>Teleostei</taxon>
        <taxon>Neoteleostei</taxon>
        <taxon>Acanthomorphata</taxon>
        <taxon>Gobiaria</taxon>
        <taxon>Kurtiformes</taxon>
        <taxon>Apogonoidei</taxon>
        <taxon>Apogonidae</taxon>
        <taxon>Apogoninae</taxon>
        <taxon>Sphaeramia</taxon>
    </lineage>
</organism>
<dbReference type="SUPFAM" id="SSF48726">
    <property type="entry name" value="Immunoglobulin"/>
    <property type="match status" value="1"/>
</dbReference>
<name>A0A673BGG1_9TELE</name>
<evidence type="ECO:0008006" key="8">
    <source>
        <dbReference type="Google" id="ProtNLM"/>
    </source>
</evidence>
<keyword evidence="7" id="KW-1185">Reference proteome</keyword>
<evidence type="ECO:0000256" key="2">
    <source>
        <dbReference type="ARBA" id="ARBA00022729"/>
    </source>
</evidence>
<dbReference type="GO" id="GO:0016020">
    <property type="term" value="C:membrane"/>
    <property type="evidence" value="ECO:0007669"/>
    <property type="project" value="UniProtKB-SubCell"/>
</dbReference>
<reference evidence="6" key="1">
    <citation type="submission" date="2019-06" db="EMBL/GenBank/DDBJ databases">
        <authorList>
            <consortium name="Wellcome Sanger Institute Data Sharing"/>
        </authorList>
    </citation>
    <scope>NUCLEOTIDE SEQUENCE [LARGE SCALE GENOMIC DNA]</scope>
</reference>
<feature type="chain" id="PRO_5025488765" description="Ig-like domain-containing protein" evidence="5">
    <location>
        <begin position="28"/>
        <end position="240"/>
    </location>
</feature>
<keyword evidence="3" id="KW-0472">Membrane</keyword>
<evidence type="ECO:0000313" key="6">
    <source>
        <dbReference type="Ensembl" id="ENSSORP00005041646.1"/>
    </source>
</evidence>
<dbReference type="PANTHER" id="PTHR12080:SF134">
    <property type="entry name" value="CD48 ANTIGEN"/>
    <property type="match status" value="1"/>
</dbReference>
<dbReference type="InterPro" id="IPR036179">
    <property type="entry name" value="Ig-like_dom_sf"/>
</dbReference>
<proteinExistence type="predicted"/>
<keyword evidence="4" id="KW-0325">Glycoprotein</keyword>
<accession>A0A673BGG1</accession>
<keyword evidence="2 5" id="KW-0732">Signal</keyword>
<feature type="signal peptide" evidence="5">
    <location>
        <begin position="1"/>
        <end position="27"/>
    </location>
</feature>
<dbReference type="Gene3D" id="2.60.40.10">
    <property type="entry name" value="Immunoglobulins"/>
    <property type="match status" value="1"/>
</dbReference>
<dbReference type="Ensembl" id="ENSSORT00005042716.1">
    <property type="protein sequence ID" value="ENSSORP00005041646.1"/>
    <property type="gene ID" value="ENSSORG00005019358.1"/>
</dbReference>
<comment type="subcellular location">
    <subcellularLocation>
        <location evidence="1">Membrane</location>
    </subcellularLocation>
</comment>
<dbReference type="InterPro" id="IPR013783">
    <property type="entry name" value="Ig-like_fold"/>
</dbReference>
<evidence type="ECO:0000313" key="7">
    <source>
        <dbReference type="Proteomes" id="UP000472271"/>
    </source>
</evidence>
<dbReference type="Proteomes" id="UP000472271">
    <property type="component" value="Chromosome 15"/>
</dbReference>
<dbReference type="AlphaFoldDB" id="A0A673BGG1"/>
<dbReference type="InParanoid" id="A0A673BGG1"/>
<reference evidence="6" key="3">
    <citation type="submission" date="2025-09" db="UniProtKB">
        <authorList>
            <consortium name="Ensembl"/>
        </authorList>
    </citation>
    <scope>IDENTIFICATION</scope>
</reference>
<evidence type="ECO:0000256" key="5">
    <source>
        <dbReference type="SAM" id="SignalP"/>
    </source>
</evidence>
<dbReference type="PANTHER" id="PTHR12080">
    <property type="entry name" value="SIGNALING LYMPHOCYTIC ACTIVATION MOLECULE"/>
    <property type="match status" value="1"/>
</dbReference>
<evidence type="ECO:0000256" key="4">
    <source>
        <dbReference type="ARBA" id="ARBA00023180"/>
    </source>
</evidence>
<evidence type="ECO:0000256" key="3">
    <source>
        <dbReference type="ARBA" id="ARBA00023136"/>
    </source>
</evidence>
<protein>
    <recommendedName>
        <fullName evidence="8">Ig-like domain-containing protein</fullName>
    </recommendedName>
</protein>
<evidence type="ECO:0000256" key="1">
    <source>
        <dbReference type="ARBA" id="ARBA00004370"/>
    </source>
</evidence>